<accession>A0ABR3LEK4</accession>
<feature type="compositionally biased region" description="Basic and acidic residues" evidence="1">
    <location>
        <begin position="29"/>
        <end position="46"/>
    </location>
</feature>
<gene>
    <name evidence="2" type="ORF">QQF64_020968</name>
</gene>
<dbReference type="EMBL" id="JAYMGO010000023">
    <property type="protein sequence ID" value="KAL1249963.1"/>
    <property type="molecule type" value="Genomic_DNA"/>
</dbReference>
<protein>
    <submittedName>
        <fullName evidence="2">Uncharacterized protein</fullName>
    </submittedName>
</protein>
<name>A0ABR3LEK4_9TELE</name>
<evidence type="ECO:0000313" key="2">
    <source>
        <dbReference type="EMBL" id="KAL1249963.1"/>
    </source>
</evidence>
<proteinExistence type="predicted"/>
<keyword evidence="3" id="KW-1185">Reference proteome</keyword>
<evidence type="ECO:0000256" key="1">
    <source>
        <dbReference type="SAM" id="MobiDB-lite"/>
    </source>
</evidence>
<evidence type="ECO:0000313" key="3">
    <source>
        <dbReference type="Proteomes" id="UP001558613"/>
    </source>
</evidence>
<comment type="caution">
    <text evidence="2">The sequence shown here is derived from an EMBL/GenBank/DDBJ whole genome shotgun (WGS) entry which is preliminary data.</text>
</comment>
<reference evidence="2 3" key="1">
    <citation type="submission" date="2023-09" db="EMBL/GenBank/DDBJ databases">
        <authorList>
            <person name="Wang M."/>
        </authorList>
    </citation>
    <scope>NUCLEOTIDE SEQUENCE [LARGE SCALE GENOMIC DNA]</scope>
    <source>
        <strain evidence="2">GT-2023</strain>
        <tissue evidence="2">Liver</tissue>
    </source>
</reference>
<dbReference type="Proteomes" id="UP001558613">
    <property type="component" value="Unassembled WGS sequence"/>
</dbReference>
<feature type="region of interest" description="Disordered" evidence="1">
    <location>
        <begin position="1"/>
        <end position="58"/>
    </location>
</feature>
<organism evidence="2 3">
    <name type="scientific">Cirrhinus molitorella</name>
    <name type="common">mud carp</name>
    <dbReference type="NCBI Taxonomy" id="172907"/>
    <lineage>
        <taxon>Eukaryota</taxon>
        <taxon>Metazoa</taxon>
        <taxon>Chordata</taxon>
        <taxon>Craniata</taxon>
        <taxon>Vertebrata</taxon>
        <taxon>Euteleostomi</taxon>
        <taxon>Actinopterygii</taxon>
        <taxon>Neopterygii</taxon>
        <taxon>Teleostei</taxon>
        <taxon>Ostariophysi</taxon>
        <taxon>Cypriniformes</taxon>
        <taxon>Cyprinidae</taxon>
        <taxon>Labeoninae</taxon>
        <taxon>Labeonini</taxon>
        <taxon>Cirrhinus</taxon>
    </lineage>
</organism>
<sequence length="138" mass="15361">MRPGCSSRVVDNGSVLFAKPPPFCSLQATKERASKSGKETERERELGPVASSPPPPVKAVSHSADGYIHLHYLVNERMSSDCLSAEKRVEQEGDLFIPRTLQMFGRLTAEEGNCVYIESRRPNTPYFICSIQDFKLVS</sequence>